<keyword evidence="2" id="KW-1185">Reference proteome</keyword>
<accession>A0A7W1WS72</accession>
<dbReference type="EMBL" id="JACEIQ010000012">
    <property type="protein sequence ID" value="MBA4495081.1"/>
    <property type="molecule type" value="Genomic_DNA"/>
</dbReference>
<proteinExistence type="predicted"/>
<dbReference type="Proteomes" id="UP000535491">
    <property type="component" value="Unassembled WGS sequence"/>
</dbReference>
<gene>
    <name evidence="1" type="ORF">H1191_12260</name>
</gene>
<name>A0A7W1WS72_9BACL</name>
<protein>
    <submittedName>
        <fullName evidence="1">Uncharacterized protein</fullName>
    </submittedName>
</protein>
<comment type="caution">
    <text evidence="1">The sequence shown here is derived from an EMBL/GenBank/DDBJ whole genome shotgun (WGS) entry which is preliminary data.</text>
</comment>
<sequence>MSTVKRLKKSDIVKVKFFKFDHIRNRYLDSIGIIVRVARVAGTNQKAYRVRYYNPRAGKVVEEYYHDSALKVINPEKDINPKVWEVEKERLCLTTPF</sequence>
<evidence type="ECO:0000313" key="1">
    <source>
        <dbReference type="EMBL" id="MBA4495081.1"/>
    </source>
</evidence>
<evidence type="ECO:0000313" key="2">
    <source>
        <dbReference type="Proteomes" id="UP000535491"/>
    </source>
</evidence>
<dbReference type="RefSeq" id="WP_181752325.1">
    <property type="nucleotide sequence ID" value="NZ_JACEIQ010000012.1"/>
</dbReference>
<reference evidence="1 2" key="1">
    <citation type="submission" date="2020-07" db="EMBL/GenBank/DDBJ databases">
        <authorList>
            <person name="Feng H."/>
        </authorList>
    </citation>
    <scope>NUCLEOTIDE SEQUENCE [LARGE SCALE GENOMIC DNA]</scope>
    <source>
        <strain evidence="2">s-10</strain>
    </source>
</reference>
<dbReference type="AlphaFoldDB" id="A0A7W1WS72"/>
<organism evidence="1 2">
    <name type="scientific">Paenactinomyces guangxiensis</name>
    <dbReference type="NCBI Taxonomy" id="1490290"/>
    <lineage>
        <taxon>Bacteria</taxon>
        <taxon>Bacillati</taxon>
        <taxon>Bacillota</taxon>
        <taxon>Bacilli</taxon>
        <taxon>Bacillales</taxon>
        <taxon>Thermoactinomycetaceae</taxon>
        <taxon>Paenactinomyces</taxon>
    </lineage>
</organism>